<dbReference type="SUPFAM" id="SSF54292">
    <property type="entry name" value="2Fe-2S ferredoxin-like"/>
    <property type="match status" value="1"/>
</dbReference>
<keyword evidence="2" id="KW-0285">Flavoprotein</keyword>
<dbReference type="InterPro" id="IPR017927">
    <property type="entry name" value="FAD-bd_FR_type"/>
</dbReference>
<feature type="domain" description="2Fe-2S ferredoxin-type" evidence="9">
    <location>
        <begin position="273"/>
        <end position="354"/>
    </location>
</feature>
<dbReference type="InterPro" id="IPR017938">
    <property type="entry name" value="Riboflavin_synthase-like_b-brl"/>
</dbReference>
<dbReference type="PRINTS" id="PR00371">
    <property type="entry name" value="FPNCR"/>
</dbReference>
<dbReference type="PROSITE" id="PS51384">
    <property type="entry name" value="FAD_FR"/>
    <property type="match status" value="1"/>
</dbReference>
<dbReference type="InterPro" id="IPR008333">
    <property type="entry name" value="Cbr1-like_FAD-bd_dom"/>
</dbReference>
<evidence type="ECO:0000313" key="11">
    <source>
        <dbReference type="EMBL" id="GAA4823021.1"/>
    </source>
</evidence>
<reference evidence="12" key="1">
    <citation type="journal article" date="2019" name="Int. J. Syst. Evol. Microbiol.">
        <title>The Global Catalogue of Microorganisms (GCM) 10K type strain sequencing project: providing services to taxonomists for standard genome sequencing and annotation.</title>
        <authorList>
            <consortium name="The Broad Institute Genomics Platform"/>
            <consortium name="The Broad Institute Genome Sequencing Center for Infectious Disease"/>
            <person name="Wu L."/>
            <person name="Ma J."/>
        </authorList>
    </citation>
    <scope>NUCLEOTIDE SEQUENCE [LARGE SCALE GENOMIC DNA]</scope>
    <source>
        <strain evidence="12">JCM 18542</strain>
    </source>
</reference>
<keyword evidence="3" id="KW-0001">2Fe-2S</keyword>
<evidence type="ECO:0000256" key="2">
    <source>
        <dbReference type="ARBA" id="ARBA00022630"/>
    </source>
</evidence>
<name>A0ABP9D011_9ACTN</name>
<dbReference type="Gene3D" id="3.40.50.80">
    <property type="entry name" value="Nucleotide-binding domain of ferredoxin-NADP reductase (FNR) module"/>
    <property type="match status" value="1"/>
</dbReference>
<dbReference type="InterPro" id="IPR050415">
    <property type="entry name" value="MRET"/>
</dbReference>
<keyword evidence="7" id="KW-0408">Iron</keyword>
<organism evidence="11 12">
    <name type="scientific">Tomitella cavernea</name>
    <dbReference type="NCBI Taxonomy" id="1387982"/>
    <lineage>
        <taxon>Bacteria</taxon>
        <taxon>Bacillati</taxon>
        <taxon>Actinomycetota</taxon>
        <taxon>Actinomycetes</taxon>
        <taxon>Mycobacteriales</taxon>
        <taxon>Tomitella</taxon>
    </lineage>
</organism>
<evidence type="ECO:0000259" key="9">
    <source>
        <dbReference type="PROSITE" id="PS51085"/>
    </source>
</evidence>
<gene>
    <name evidence="11" type="ORF">GCM10023353_34600</name>
</gene>
<evidence type="ECO:0000256" key="7">
    <source>
        <dbReference type="ARBA" id="ARBA00023004"/>
    </source>
</evidence>
<dbReference type="PROSITE" id="PS51085">
    <property type="entry name" value="2FE2S_FER_2"/>
    <property type="match status" value="1"/>
</dbReference>
<evidence type="ECO:0000313" key="12">
    <source>
        <dbReference type="Proteomes" id="UP001500839"/>
    </source>
</evidence>
<dbReference type="CDD" id="cd06216">
    <property type="entry name" value="FNR_iron_sulfur_binding_2"/>
    <property type="match status" value="1"/>
</dbReference>
<sequence length="354" mass="37743">MLGLVEAMTTPHGIDRYTELVAPTVTVNDLRAIVTSVRREGDHSVALELRPTRQWRGFRAGQFVRVGVVVDGVRHTRCFSPCSSEHKAGGRLELTVKAHPSGLVSRELLARARPGLMVDLGQAAGEFRLPRPRPRDIVLISAGSGITPVLAMLRTLVDERHEGRVAFLHYVRRPDELVHAQELRRLAAARGVTVIVGCTAADGAGDVDGHFSAAHLAQAAPWARGAQTYLCGSARMMAAVREVYDGMGLGDGLHTEAFDSAPAAVPSDDEVHGTVTFSASCVDAANTGDVLLEQAEAAGLSPEYGCRMGICFSCTAVRRSGSTRNALTGEADAEPDQPIQLCINRPVGDVDIVI</sequence>
<dbReference type="CDD" id="cd00207">
    <property type="entry name" value="fer2"/>
    <property type="match status" value="1"/>
</dbReference>
<dbReference type="Proteomes" id="UP001500839">
    <property type="component" value="Unassembled WGS sequence"/>
</dbReference>
<dbReference type="EMBL" id="BAABKQ010000001">
    <property type="protein sequence ID" value="GAA4823021.1"/>
    <property type="molecule type" value="Genomic_DNA"/>
</dbReference>
<evidence type="ECO:0000256" key="6">
    <source>
        <dbReference type="ARBA" id="ARBA00023002"/>
    </source>
</evidence>
<dbReference type="Gene3D" id="2.40.30.10">
    <property type="entry name" value="Translation factors"/>
    <property type="match status" value="1"/>
</dbReference>
<dbReference type="InterPro" id="IPR036010">
    <property type="entry name" value="2Fe-2S_ferredoxin-like_sf"/>
</dbReference>
<dbReference type="PRINTS" id="PR00410">
    <property type="entry name" value="PHEHYDRXLASE"/>
</dbReference>
<dbReference type="InterPro" id="IPR001041">
    <property type="entry name" value="2Fe-2S_ferredoxin-type"/>
</dbReference>
<dbReference type="PANTHER" id="PTHR47354:SF6">
    <property type="entry name" value="NADH OXIDOREDUCTASE HCR"/>
    <property type="match status" value="1"/>
</dbReference>
<proteinExistence type="predicted"/>
<dbReference type="Pfam" id="PF00970">
    <property type="entry name" value="FAD_binding_6"/>
    <property type="match status" value="1"/>
</dbReference>
<evidence type="ECO:0000256" key="4">
    <source>
        <dbReference type="ARBA" id="ARBA00022723"/>
    </source>
</evidence>
<dbReference type="InterPro" id="IPR012675">
    <property type="entry name" value="Beta-grasp_dom_sf"/>
</dbReference>
<dbReference type="Gene3D" id="3.10.20.30">
    <property type="match status" value="1"/>
</dbReference>
<dbReference type="SUPFAM" id="SSF52343">
    <property type="entry name" value="Ferredoxin reductase-like, C-terminal NADP-linked domain"/>
    <property type="match status" value="1"/>
</dbReference>
<dbReference type="Pfam" id="PF00111">
    <property type="entry name" value="Fer2"/>
    <property type="match status" value="1"/>
</dbReference>
<comment type="caution">
    <text evidence="11">The sequence shown here is derived from an EMBL/GenBank/DDBJ whole genome shotgun (WGS) entry which is preliminary data.</text>
</comment>
<keyword evidence="6" id="KW-0560">Oxidoreductase</keyword>
<dbReference type="SUPFAM" id="SSF63380">
    <property type="entry name" value="Riboflavin synthase domain-like"/>
    <property type="match status" value="1"/>
</dbReference>
<dbReference type="Pfam" id="PF00175">
    <property type="entry name" value="NAD_binding_1"/>
    <property type="match status" value="1"/>
</dbReference>
<dbReference type="InterPro" id="IPR001709">
    <property type="entry name" value="Flavoprot_Pyr_Nucl_cyt_Rdtase"/>
</dbReference>
<keyword evidence="5" id="KW-0274">FAD</keyword>
<accession>A0ABP9D011</accession>
<keyword evidence="8" id="KW-0411">Iron-sulfur</keyword>
<protein>
    <submittedName>
        <fullName evidence="11">Ferredoxin reductase</fullName>
    </submittedName>
</protein>
<evidence type="ECO:0000256" key="5">
    <source>
        <dbReference type="ARBA" id="ARBA00022827"/>
    </source>
</evidence>
<evidence type="ECO:0000259" key="10">
    <source>
        <dbReference type="PROSITE" id="PS51384"/>
    </source>
</evidence>
<dbReference type="PANTHER" id="PTHR47354">
    <property type="entry name" value="NADH OXIDOREDUCTASE HCR"/>
    <property type="match status" value="1"/>
</dbReference>
<dbReference type="InterPro" id="IPR039261">
    <property type="entry name" value="FNR_nucleotide-bd"/>
</dbReference>
<comment type="cofactor">
    <cofactor evidence="1">
        <name>FAD</name>
        <dbReference type="ChEBI" id="CHEBI:57692"/>
    </cofactor>
</comment>
<evidence type="ECO:0000256" key="8">
    <source>
        <dbReference type="ARBA" id="ARBA00023014"/>
    </source>
</evidence>
<keyword evidence="4" id="KW-0479">Metal-binding</keyword>
<dbReference type="InterPro" id="IPR001433">
    <property type="entry name" value="OxRdtase_FAD/NAD-bd"/>
</dbReference>
<keyword evidence="12" id="KW-1185">Reference proteome</keyword>
<evidence type="ECO:0000256" key="3">
    <source>
        <dbReference type="ARBA" id="ARBA00022714"/>
    </source>
</evidence>
<feature type="domain" description="FAD-binding FR-type" evidence="10">
    <location>
        <begin position="27"/>
        <end position="130"/>
    </location>
</feature>
<evidence type="ECO:0000256" key="1">
    <source>
        <dbReference type="ARBA" id="ARBA00001974"/>
    </source>
</evidence>